<gene>
    <name evidence="9" type="ORF">GCM10022287_02840</name>
</gene>
<dbReference type="InterPro" id="IPR035906">
    <property type="entry name" value="MetI-like_sf"/>
</dbReference>
<dbReference type="PANTHER" id="PTHR43163">
    <property type="entry name" value="DIPEPTIDE TRANSPORT SYSTEM PERMEASE PROTEIN DPPB-RELATED"/>
    <property type="match status" value="1"/>
</dbReference>
<protein>
    <submittedName>
        <fullName evidence="9">ABC transporter permease</fullName>
    </submittedName>
</protein>
<evidence type="ECO:0000256" key="7">
    <source>
        <dbReference type="RuleBase" id="RU363032"/>
    </source>
</evidence>
<dbReference type="CDD" id="cd06261">
    <property type="entry name" value="TM_PBP2"/>
    <property type="match status" value="1"/>
</dbReference>
<reference evidence="10" key="1">
    <citation type="journal article" date="2019" name="Int. J. Syst. Evol. Microbiol.">
        <title>The Global Catalogue of Microorganisms (GCM) 10K type strain sequencing project: providing services to taxonomists for standard genome sequencing and annotation.</title>
        <authorList>
            <consortium name="The Broad Institute Genomics Platform"/>
            <consortium name="The Broad Institute Genome Sequencing Center for Infectious Disease"/>
            <person name="Wu L."/>
            <person name="Ma J."/>
        </authorList>
    </citation>
    <scope>NUCLEOTIDE SEQUENCE [LARGE SCALE GENOMIC DNA]</scope>
    <source>
        <strain evidence="10">JCM 17591</strain>
    </source>
</reference>
<feature type="transmembrane region" description="Helical" evidence="7">
    <location>
        <begin position="97"/>
        <end position="121"/>
    </location>
</feature>
<comment type="subcellular location">
    <subcellularLocation>
        <location evidence="1 7">Cell membrane</location>
        <topology evidence="1 7">Multi-pass membrane protein</topology>
    </subcellularLocation>
</comment>
<dbReference type="Pfam" id="PF00528">
    <property type="entry name" value="BPD_transp_1"/>
    <property type="match status" value="1"/>
</dbReference>
<proteinExistence type="inferred from homology"/>
<dbReference type="PROSITE" id="PS50928">
    <property type="entry name" value="ABC_TM1"/>
    <property type="match status" value="1"/>
</dbReference>
<keyword evidence="6 7" id="KW-0472">Membrane</keyword>
<keyword evidence="4 7" id="KW-0812">Transmembrane</keyword>
<evidence type="ECO:0000313" key="10">
    <source>
        <dbReference type="Proteomes" id="UP001501079"/>
    </source>
</evidence>
<evidence type="ECO:0000256" key="2">
    <source>
        <dbReference type="ARBA" id="ARBA00022448"/>
    </source>
</evidence>
<keyword evidence="3" id="KW-1003">Cell membrane</keyword>
<keyword evidence="2 7" id="KW-0813">Transport</keyword>
<dbReference type="InterPro" id="IPR045621">
    <property type="entry name" value="BPD_transp_1_N"/>
</dbReference>
<dbReference type="Pfam" id="PF19300">
    <property type="entry name" value="BPD_transp_1_N"/>
    <property type="match status" value="1"/>
</dbReference>
<dbReference type="Proteomes" id="UP001501079">
    <property type="component" value="Unassembled WGS sequence"/>
</dbReference>
<keyword evidence="10" id="KW-1185">Reference proteome</keyword>
<feature type="transmembrane region" description="Helical" evidence="7">
    <location>
        <begin position="285"/>
        <end position="306"/>
    </location>
</feature>
<feature type="domain" description="ABC transmembrane type-1" evidence="8">
    <location>
        <begin position="95"/>
        <end position="303"/>
    </location>
</feature>
<accession>A0ABP7ZQQ5</accession>
<evidence type="ECO:0000256" key="4">
    <source>
        <dbReference type="ARBA" id="ARBA00022692"/>
    </source>
</evidence>
<dbReference type="EMBL" id="BAABBW010000001">
    <property type="protein sequence ID" value="GAA4168155.1"/>
    <property type="molecule type" value="Genomic_DNA"/>
</dbReference>
<evidence type="ECO:0000256" key="1">
    <source>
        <dbReference type="ARBA" id="ARBA00004651"/>
    </source>
</evidence>
<comment type="similarity">
    <text evidence="7">Belongs to the binding-protein-dependent transport system permease family.</text>
</comment>
<evidence type="ECO:0000256" key="5">
    <source>
        <dbReference type="ARBA" id="ARBA00022989"/>
    </source>
</evidence>
<organism evidence="9 10">
    <name type="scientific">Gryllotalpicola koreensis</name>
    <dbReference type="NCBI Taxonomy" id="993086"/>
    <lineage>
        <taxon>Bacteria</taxon>
        <taxon>Bacillati</taxon>
        <taxon>Actinomycetota</taxon>
        <taxon>Actinomycetes</taxon>
        <taxon>Micrococcales</taxon>
        <taxon>Microbacteriaceae</taxon>
        <taxon>Gryllotalpicola</taxon>
    </lineage>
</organism>
<evidence type="ECO:0000313" key="9">
    <source>
        <dbReference type="EMBL" id="GAA4168155.1"/>
    </source>
</evidence>
<name>A0ABP7ZQQ5_9MICO</name>
<feature type="transmembrane region" description="Helical" evidence="7">
    <location>
        <begin position="133"/>
        <end position="161"/>
    </location>
</feature>
<dbReference type="SUPFAM" id="SSF161098">
    <property type="entry name" value="MetI-like"/>
    <property type="match status" value="1"/>
</dbReference>
<evidence type="ECO:0000259" key="8">
    <source>
        <dbReference type="PROSITE" id="PS50928"/>
    </source>
</evidence>
<comment type="caution">
    <text evidence="9">The sequence shown here is derived from an EMBL/GenBank/DDBJ whole genome shotgun (WGS) entry which is preliminary data.</text>
</comment>
<feature type="transmembrane region" description="Helical" evidence="7">
    <location>
        <begin position="173"/>
        <end position="193"/>
    </location>
</feature>
<keyword evidence="5 7" id="KW-1133">Transmembrane helix</keyword>
<feature type="transmembrane region" description="Helical" evidence="7">
    <location>
        <begin position="235"/>
        <end position="256"/>
    </location>
</feature>
<dbReference type="PANTHER" id="PTHR43163:SF6">
    <property type="entry name" value="DIPEPTIDE TRANSPORT SYSTEM PERMEASE PROTEIN DPPB-RELATED"/>
    <property type="match status" value="1"/>
</dbReference>
<evidence type="ECO:0000256" key="3">
    <source>
        <dbReference type="ARBA" id="ARBA00022475"/>
    </source>
</evidence>
<sequence length="313" mass="32762">MLSMIVKRVLIAIPILLVTSALTFLLQALIPGDAARAIVGAQGSQESYQQVRDQLHLNLPLWQQYTTYLGNLLHGNLGTSLFTGEPVLQSITSRLPVTLSLIIGATVVAAVVGIVLGAVSAKIGGWLARLIDVLALVGMALPNFWFALVLVSVFAVAIPLLPATGYTPLSQDPGLWLASIVLPVIALAIGGIAQVAKITRDGVSDAMEQDYVRTLRAGGVSEGALLWKHALKNSGVPVVTVVGLGFVGALAGSLFVENVFVLPGLGSLVNTATTQHDVPVIQGVALAYAVIVVAINLVIDISYAFLNPKVKTR</sequence>
<dbReference type="Gene3D" id="1.10.3720.10">
    <property type="entry name" value="MetI-like"/>
    <property type="match status" value="1"/>
</dbReference>
<evidence type="ECO:0000256" key="6">
    <source>
        <dbReference type="ARBA" id="ARBA00023136"/>
    </source>
</evidence>
<dbReference type="InterPro" id="IPR000515">
    <property type="entry name" value="MetI-like"/>
</dbReference>